<evidence type="ECO:0000256" key="1">
    <source>
        <dbReference type="ARBA" id="ARBA00022723"/>
    </source>
</evidence>
<dbReference type="SUPFAM" id="SSF144232">
    <property type="entry name" value="HIT/MYND zinc finger-like"/>
    <property type="match status" value="1"/>
</dbReference>
<dbReference type="Proteomes" id="UP000772434">
    <property type="component" value="Unassembled WGS sequence"/>
</dbReference>
<dbReference type="Gene3D" id="6.10.140.2220">
    <property type="match status" value="1"/>
</dbReference>
<dbReference type="InterPro" id="IPR027974">
    <property type="entry name" value="DUF4470"/>
</dbReference>
<dbReference type="GO" id="GO:0000981">
    <property type="term" value="F:DNA-binding transcription factor activity, RNA polymerase II-specific"/>
    <property type="evidence" value="ECO:0007669"/>
    <property type="project" value="TreeGrafter"/>
</dbReference>
<dbReference type="PANTHER" id="PTHR10237:SF14">
    <property type="entry name" value="MYND-TYPE DOMAIN-CONTAINING PROTEIN"/>
    <property type="match status" value="1"/>
</dbReference>
<keyword evidence="3" id="KW-0862">Zinc</keyword>
<comment type="caution">
    <text evidence="6">The sequence shown here is derived from an EMBL/GenBank/DDBJ whole genome shotgun (WGS) entry which is preliminary data.</text>
</comment>
<protein>
    <recommendedName>
        <fullName evidence="5">MYND-type domain-containing protein</fullName>
    </recommendedName>
</protein>
<evidence type="ECO:0000259" key="5">
    <source>
        <dbReference type="PROSITE" id="PS50865"/>
    </source>
</evidence>
<dbReference type="EMBL" id="JADNRY010000066">
    <property type="protein sequence ID" value="KAF9067980.1"/>
    <property type="molecule type" value="Genomic_DNA"/>
</dbReference>
<evidence type="ECO:0000256" key="3">
    <source>
        <dbReference type="ARBA" id="ARBA00022833"/>
    </source>
</evidence>
<evidence type="ECO:0000313" key="7">
    <source>
        <dbReference type="Proteomes" id="UP000772434"/>
    </source>
</evidence>
<dbReference type="AlphaFoldDB" id="A0A9P5U5N6"/>
<dbReference type="PANTHER" id="PTHR10237">
    <property type="entry name" value="DEFORMED EPIDERMAL AUTOREGULATORY FACTOR 1 HOMOLOG SUPPRESSIN"/>
    <property type="match status" value="1"/>
</dbReference>
<dbReference type="OrthoDB" id="432970at2759"/>
<dbReference type="GO" id="GO:0005634">
    <property type="term" value="C:nucleus"/>
    <property type="evidence" value="ECO:0007669"/>
    <property type="project" value="TreeGrafter"/>
</dbReference>
<feature type="domain" description="MYND-type" evidence="5">
    <location>
        <begin position="1088"/>
        <end position="1127"/>
    </location>
</feature>
<reference evidence="6" key="1">
    <citation type="submission" date="2020-11" db="EMBL/GenBank/DDBJ databases">
        <authorList>
            <consortium name="DOE Joint Genome Institute"/>
            <person name="Ahrendt S."/>
            <person name="Riley R."/>
            <person name="Andreopoulos W."/>
            <person name="Labutti K."/>
            <person name="Pangilinan J."/>
            <person name="Ruiz-Duenas F.J."/>
            <person name="Barrasa J.M."/>
            <person name="Sanchez-Garcia M."/>
            <person name="Camarero S."/>
            <person name="Miyauchi S."/>
            <person name="Serrano A."/>
            <person name="Linde D."/>
            <person name="Babiker R."/>
            <person name="Drula E."/>
            <person name="Ayuso-Fernandez I."/>
            <person name="Pacheco R."/>
            <person name="Padilla G."/>
            <person name="Ferreira P."/>
            <person name="Barriuso J."/>
            <person name="Kellner H."/>
            <person name="Castanera R."/>
            <person name="Alfaro M."/>
            <person name="Ramirez L."/>
            <person name="Pisabarro A.G."/>
            <person name="Kuo A."/>
            <person name="Tritt A."/>
            <person name="Lipzen A."/>
            <person name="He G."/>
            <person name="Yan M."/>
            <person name="Ng V."/>
            <person name="Cullen D."/>
            <person name="Martin F."/>
            <person name="Rosso M.-N."/>
            <person name="Henrissat B."/>
            <person name="Hibbett D."/>
            <person name="Martinez A.T."/>
            <person name="Grigoriev I.V."/>
        </authorList>
    </citation>
    <scope>NUCLEOTIDE SEQUENCE</scope>
    <source>
        <strain evidence="6">AH 40177</strain>
    </source>
</reference>
<keyword evidence="7" id="KW-1185">Reference proteome</keyword>
<dbReference type="Pfam" id="PF14737">
    <property type="entry name" value="DUF4470"/>
    <property type="match status" value="1"/>
</dbReference>
<organism evidence="6 7">
    <name type="scientific">Rhodocollybia butyracea</name>
    <dbReference type="NCBI Taxonomy" id="206335"/>
    <lineage>
        <taxon>Eukaryota</taxon>
        <taxon>Fungi</taxon>
        <taxon>Dikarya</taxon>
        <taxon>Basidiomycota</taxon>
        <taxon>Agaricomycotina</taxon>
        <taxon>Agaricomycetes</taxon>
        <taxon>Agaricomycetidae</taxon>
        <taxon>Agaricales</taxon>
        <taxon>Marasmiineae</taxon>
        <taxon>Omphalotaceae</taxon>
        <taxon>Rhodocollybia</taxon>
    </lineage>
</organism>
<keyword evidence="2 4" id="KW-0863">Zinc-finger</keyword>
<sequence length="1131" mass="127283">MSQPLYWLGKYFFYAIGNTPAISLTRDLSPRTPANILLLGCGDPRNVLFSIYNEDERSGALTCTFVTYEVAARNVLLLTMIIDNTSLLTMWKIFFDMKIDRDSHSKLIDHCKKLRQYSDSEKAWADSPYGAIIKFSTLHTFEQARHHWKFYLEMETLPADRRKSIRDAFSKQLKDATQMFDSKTTVLSPARAAGPLMYKAASIYGEHTRHYATTGVSSPREGCNVHYGTSPLTPFHSSALFGNATRPPRMTDVIQAAQKQFGEWCDSYRSRATHPSKIVLRFLVGEATAVCGAFRSLNATQNVHTRIPVSQWKASMLTFDAAQYSAPNNAPTTFNVVDTSNLIDHVGLLNILVAVLPLRTANGIIYTESLLYKGESEDAAKEFAARLFADLGTMTLLLGVAPVDYLSGFFSRSNTHEIFLNKFISSGAQFHQVTTWKSPTSSDVSVDIQPLVIFDNIQLGTFLWDMYHKIFEDEDAMNFLKKYGPSMTAIANSTKIHYNRESFVLFLKLTRSNLALSAEDWGAVMERFLQLQEGDNTMPMDTVNRQDFHSYLYRHNVYIVPTYREPLRRIGRFSEWPSVPHLVRVVLTVPRSVLEDVFKDSNVGTPILQCDLRGSWSMNAFSAVHAAFGRVSSTGTKSSPRIAFEEDKDGWKGRSPLVVSFTMPTQLLVNIEPQDNLMVNLSIRSTGPTAIMFTQKLGINLNVYSAKLLDGTQVEVLPEPVSHAAFPTPAFSTALLPRRIGSCGPITVSLDEECEIASCFSSRINVENPAVVQSFGSQGVIPDVKQVSPCAVRVTVSSISQDIVFPYPVRGSDHRLRLARKSLYIELLVPPSGPFRSEGMRTRPFPIVQAWNIHYLNLLRLPVLNCSRPKELFEWLNPHIGSMMSTRERKLRKNKESDALMFVKDTLHAIMVRATGIQGGKARRLFSLMDAATSNTDTLLFINDFRFDQSAHTVVCDAFVLPLTHELMNKHNGPFAKLVSKGDMEHVQLMEGEVASWKHLIPAFVERCRVSWIHTENCEYKTQGRIPLTEEIERNPLCSCGEGKDVEGMLKNSLWRPFAPFATRIGLSPLFAVTYLEPIMRDVNARRCWICRGKGKPKLQECSKCRKVRYCGASCQKKDWPAHKSKCAKSL</sequence>
<proteinExistence type="predicted"/>
<dbReference type="Pfam" id="PF01753">
    <property type="entry name" value="zf-MYND"/>
    <property type="match status" value="1"/>
</dbReference>
<keyword evidence="1" id="KW-0479">Metal-binding</keyword>
<accession>A0A9P5U5N6</accession>
<dbReference type="PROSITE" id="PS50865">
    <property type="entry name" value="ZF_MYND_2"/>
    <property type="match status" value="1"/>
</dbReference>
<dbReference type="GO" id="GO:0008270">
    <property type="term" value="F:zinc ion binding"/>
    <property type="evidence" value="ECO:0007669"/>
    <property type="project" value="UniProtKB-KW"/>
</dbReference>
<evidence type="ECO:0000256" key="2">
    <source>
        <dbReference type="ARBA" id="ARBA00022771"/>
    </source>
</evidence>
<dbReference type="InterPro" id="IPR024119">
    <property type="entry name" value="TF_DEAF-1"/>
</dbReference>
<dbReference type="PROSITE" id="PS01360">
    <property type="entry name" value="ZF_MYND_1"/>
    <property type="match status" value="1"/>
</dbReference>
<name>A0A9P5U5N6_9AGAR</name>
<dbReference type="InterPro" id="IPR002893">
    <property type="entry name" value="Znf_MYND"/>
</dbReference>
<gene>
    <name evidence="6" type="ORF">BDP27DRAFT_1383821</name>
</gene>
<evidence type="ECO:0000256" key="4">
    <source>
        <dbReference type="PROSITE-ProRule" id="PRU00134"/>
    </source>
</evidence>
<evidence type="ECO:0000313" key="6">
    <source>
        <dbReference type="EMBL" id="KAF9067980.1"/>
    </source>
</evidence>